<dbReference type="EMBL" id="PYMJ01000027">
    <property type="protein sequence ID" value="PSU45750.1"/>
    <property type="molecule type" value="Genomic_DNA"/>
</dbReference>
<dbReference type="Proteomes" id="UP000240987">
    <property type="component" value="Unassembled WGS sequence"/>
</dbReference>
<comment type="caution">
    <text evidence="1">The sequence shown here is derived from an EMBL/GenBank/DDBJ whole genome shotgun (WGS) entry which is preliminary data.</text>
</comment>
<dbReference type="RefSeq" id="WP_107244511.1">
    <property type="nucleotide sequence ID" value="NZ_PYMJ01000027.1"/>
</dbReference>
<sequence length="130" mass="14859">MTTSTLSRILPTNAAGEQMPTMHEIIPGDGQPIIKLFGWLRSFADYDLGPSPKDSTHITQEIFESNDGWWLVFEVRRERNVALDNRVQCRLLKTQNKDEIPAFFNLYRTHARALLAQIDMAYVVHIGGDE</sequence>
<evidence type="ECO:0000313" key="1">
    <source>
        <dbReference type="EMBL" id="PSU45750.1"/>
    </source>
</evidence>
<accession>A0A2T3JA76</accession>
<dbReference type="AlphaFoldDB" id="A0A2T3JA76"/>
<evidence type="ECO:0000313" key="2">
    <source>
        <dbReference type="Proteomes" id="UP000240987"/>
    </source>
</evidence>
<name>A0A2T3JA76_9GAMM</name>
<gene>
    <name evidence="1" type="ORF">C9J12_21140</name>
</gene>
<reference evidence="1 2" key="1">
    <citation type="submission" date="2018-01" db="EMBL/GenBank/DDBJ databases">
        <title>Whole genome sequencing of Histamine producing bacteria.</title>
        <authorList>
            <person name="Butler K."/>
        </authorList>
    </citation>
    <scope>NUCLEOTIDE SEQUENCE [LARGE SCALE GENOMIC DNA]</scope>
    <source>
        <strain evidence="1 2">JCM 12947</strain>
    </source>
</reference>
<keyword evidence="2" id="KW-1185">Reference proteome</keyword>
<protein>
    <submittedName>
        <fullName evidence="1">Uncharacterized protein</fullName>
    </submittedName>
</protein>
<organism evidence="1 2">
    <name type="scientific">Photobacterium frigidiphilum</name>
    <dbReference type="NCBI Taxonomy" id="264736"/>
    <lineage>
        <taxon>Bacteria</taxon>
        <taxon>Pseudomonadati</taxon>
        <taxon>Pseudomonadota</taxon>
        <taxon>Gammaproteobacteria</taxon>
        <taxon>Vibrionales</taxon>
        <taxon>Vibrionaceae</taxon>
        <taxon>Photobacterium</taxon>
    </lineage>
</organism>
<proteinExistence type="predicted"/>